<evidence type="ECO:0000313" key="1">
    <source>
        <dbReference type="EMBL" id="EGJ34139.1"/>
    </source>
</evidence>
<dbReference type="AlphaFoldDB" id="F4XN80"/>
<proteinExistence type="predicted"/>
<dbReference type="RefSeq" id="WP_008181276.1">
    <property type="nucleotide sequence ID" value="NZ_GL890840.1"/>
</dbReference>
<gene>
    <name evidence="1" type="ORF">LYNGBM3L_23550</name>
</gene>
<dbReference type="Proteomes" id="UP000003959">
    <property type="component" value="Unassembled WGS sequence"/>
</dbReference>
<name>F4XN80_9CYAN</name>
<organism evidence="1 2">
    <name type="scientific">Moorena producens 3L</name>
    <dbReference type="NCBI Taxonomy" id="489825"/>
    <lineage>
        <taxon>Bacteria</taxon>
        <taxon>Bacillati</taxon>
        <taxon>Cyanobacteriota</taxon>
        <taxon>Cyanophyceae</taxon>
        <taxon>Coleofasciculales</taxon>
        <taxon>Coleofasciculaceae</taxon>
        <taxon>Moorena</taxon>
    </lineage>
</organism>
<sequence>MPIPQEDADSTDATIYLNWQDANSTGRCRFLRCDNNHETGKMPIPQEDADSSDATIIMKLARCQFHSKMPIPQMRPVRAPRRLCRKMRPNGDLLALGGARLSANLIIRSLKRT</sequence>
<evidence type="ECO:0000313" key="2">
    <source>
        <dbReference type="Proteomes" id="UP000003959"/>
    </source>
</evidence>
<dbReference type="EMBL" id="GL890840">
    <property type="protein sequence ID" value="EGJ34139.1"/>
    <property type="molecule type" value="Genomic_DNA"/>
</dbReference>
<accession>F4XN80</accession>
<keyword evidence="2" id="KW-1185">Reference proteome</keyword>
<protein>
    <submittedName>
        <fullName evidence="1">Uncharacterized protein</fullName>
    </submittedName>
</protein>
<dbReference type="HOGENOM" id="CLU_2130645_0_0_3"/>
<reference evidence="2" key="1">
    <citation type="journal article" date="2011" name="Proc. Natl. Acad. Sci. U.S.A.">
        <title>Genomic insights into the physiology and ecology of the marine filamentous cyanobacterium Lyngbya majuscula.</title>
        <authorList>
            <person name="Jones A.C."/>
            <person name="Monroe E.A."/>
            <person name="Podell S."/>
            <person name="Hess W.R."/>
            <person name="Klages S."/>
            <person name="Esquenazi E."/>
            <person name="Niessen S."/>
            <person name="Hoover H."/>
            <person name="Rothmann M."/>
            <person name="Lasken R.S."/>
            <person name="Yates J.R.III."/>
            <person name="Reinhardt R."/>
            <person name="Kube M."/>
            <person name="Burkart M.D."/>
            <person name="Allen E.E."/>
            <person name="Dorrestein P.C."/>
            <person name="Gerwick W.H."/>
            <person name="Gerwick L."/>
        </authorList>
    </citation>
    <scope>NUCLEOTIDE SEQUENCE [LARGE SCALE GENOMIC DNA]</scope>
    <source>
        <strain evidence="2">3L</strain>
    </source>
</reference>